<dbReference type="OrthoDB" id="10504815at2759"/>
<dbReference type="AlphaFoldDB" id="A0A6A5VM82"/>
<dbReference type="Proteomes" id="UP000800036">
    <property type="component" value="Unassembled WGS sequence"/>
</dbReference>
<keyword evidence="3" id="KW-1185">Reference proteome</keyword>
<proteinExistence type="predicted"/>
<sequence>MKLWHKVRKKPHDASNPAPSITTSSALTKTGQPIQRPLPPPAPYTTHPHVTHYSPSLALSTYHTICRCALPTAHGNAFTRRHHGTAYHSIPFLSPSGTPLTWEQAQHAFLDALGVDARVSPGWFNEDEELMRRVYSEETVRAVRVYRRVREGVERFGRIRCAVEGDVYWWGKVNPRGLLLKNIRDGDIGGVVVTVNGPFYGGGEGKGTGVGGGASDGTKRMGIVFRTEREEAEVGEEEGTEGVPL</sequence>
<protein>
    <submittedName>
        <fullName evidence="2">Uncharacterized protein</fullName>
    </submittedName>
</protein>
<reference evidence="2" key="1">
    <citation type="journal article" date="2020" name="Stud. Mycol.">
        <title>101 Dothideomycetes genomes: a test case for predicting lifestyles and emergence of pathogens.</title>
        <authorList>
            <person name="Haridas S."/>
            <person name="Albert R."/>
            <person name="Binder M."/>
            <person name="Bloem J."/>
            <person name="Labutti K."/>
            <person name="Salamov A."/>
            <person name="Andreopoulos B."/>
            <person name="Baker S."/>
            <person name="Barry K."/>
            <person name="Bills G."/>
            <person name="Bluhm B."/>
            <person name="Cannon C."/>
            <person name="Castanera R."/>
            <person name="Culley D."/>
            <person name="Daum C."/>
            <person name="Ezra D."/>
            <person name="Gonzalez J."/>
            <person name="Henrissat B."/>
            <person name="Kuo A."/>
            <person name="Liang C."/>
            <person name="Lipzen A."/>
            <person name="Lutzoni F."/>
            <person name="Magnuson J."/>
            <person name="Mondo S."/>
            <person name="Nolan M."/>
            <person name="Ohm R."/>
            <person name="Pangilinan J."/>
            <person name="Park H.-J."/>
            <person name="Ramirez L."/>
            <person name="Alfaro M."/>
            <person name="Sun H."/>
            <person name="Tritt A."/>
            <person name="Yoshinaga Y."/>
            <person name="Zwiers L.-H."/>
            <person name="Turgeon B."/>
            <person name="Goodwin S."/>
            <person name="Spatafora J."/>
            <person name="Crous P."/>
            <person name="Grigoriev I."/>
        </authorList>
    </citation>
    <scope>NUCLEOTIDE SEQUENCE</scope>
    <source>
        <strain evidence="2">CBS 107.79</strain>
    </source>
</reference>
<feature type="compositionally biased region" description="Basic residues" evidence="1">
    <location>
        <begin position="1"/>
        <end position="11"/>
    </location>
</feature>
<feature type="region of interest" description="Disordered" evidence="1">
    <location>
        <begin position="1"/>
        <end position="45"/>
    </location>
</feature>
<accession>A0A6A5VM82</accession>
<evidence type="ECO:0000256" key="1">
    <source>
        <dbReference type="SAM" id="MobiDB-lite"/>
    </source>
</evidence>
<name>A0A6A5VM82_9PLEO</name>
<dbReference type="EMBL" id="ML976665">
    <property type="protein sequence ID" value="KAF1976822.1"/>
    <property type="molecule type" value="Genomic_DNA"/>
</dbReference>
<organism evidence="2 3">
    <name type="scientific">Bimuria novae-zelandiae CBS 107.79</name>
    <dbReference type="NCBI Taxonomy" id="1447943"/>
    <lineage>
        <taxon>Eukaryota</taxon>
        <taxon>Fungi</taxon>
        <taxon>Dikarya</taxon>
        <taxon>Ascomycota</taxon>
        <taxon>Pezizomycotina</taxon>
        <taxon>Dothideomycetes</taxon>
        <taxon>Pleosporomycetidae</taxon>
        <taxon>Pleosporales</taxon>
        <taxon>Massarineae</taxon>
        <taxon>Didymosphaeriaceae</taxon>
        <taxon>Bimuria</taxon>
    </lineage>
</organism>
<gene>
    <name evidence="2" type="ORF">BU23DRAFT_565496</name>
</gene>
<evidence type="ECO:0000313" key="3">
    <source>
        <dbReference type="Proteomes" id="UP000800036"/>
    </source>
</evidence>
<feature type="compositionally biased region" description="Polar residues" evidence="1">
    <location>
        <begin position="17"/>
        <end position="32"/>
    </location>
</feature>
<evidence type="ECO:0000313" key="2">
    <source>
        <dbReference type="EMBL" id="KAF1976822.1"/>
    </source>
</evidence>